<dbReference type="EMBL" id="CAJVPW010009414">
    <property type="protein sequence ID" value="CAG8605148.1"/>
    <property type="molecule type" value="Genomic_DNA"/>
</dbReference>
<name>A0ACA9MRT7_9GLOM</name>
<evidence type="ECO:0000313" key="1">
    <source>
        <dbReference type="EMBL" id="CAG8605148.1"/>
    </source>
</evidence>
<keyword evidence="2" id="KW-1185">Reference proteome</keyword>
<accession>A0ACA9MRT7</accession>
<comment type="caution">
    <text evidence="1">The sequence shown here is derived from an EMBL/GenBank/DDBJ whole genome shotgun (WGS) entry which is preliminary data.</text>
</comment>
<dbReference type="Proteomes" id="UP000789366">
    <property type="component" value="Unassembled WGS sequence"/>
</dbReference>
<protein>
    <submittedName>
        <fullName evidence="1">17805_t:CDS:1</fullName>
    </submittedName>
</protein>
<gene>
    <name evidence="1" type="ORF">SPELUC_LOCUS7285</name>
</gene>
<sequence length="112" mass="12803">SEAITYLEQALSLSKKLRVQTSKGNYVYGINFSEEFDFGDEDKKKILDDLILGICLWHTKNHVDNGFHNKSGKGGNNNEAVELLTNDQNLRVKTRARGVEEWIYKPKSVMLE</sequence>
<organism evidence="1 2">
    <name type="scientific">Cetraspora pellucida</name>
    <dbReference type="NCBI Taxonomy" id="1433469"/>
    <lineage>
        <taxon>Eukaryota</taxon>
        <taxon>Fungi</taxon>
        <taxon>Fungi incertae sedis</taxon>
        <taxon>Mucoromycota</taxon>
        <taxon>Glomeromycotina</taxon>
        <taxon>Glomeromycetes</taxon>
        <taxon>Diversisporales</taxon>
        <taxon>Gigasporaceae</taxon>
        <taxon>Cetraspora</taxon>
    </lineage>
</organism>
<feature type="non-terminal residue" evidence="1">
    <location>
        <position position="1"/>
    </location>
</feature>
<proteinExistence type="predicted"/>
<reference evidence="1" key="1">
    <citation type="submission" date="2021-06" db="EMBL/GenBank/DDBJ databases">
        <authorList>
            <person name="Kallberg Y."/>
            <person name="Tangrot J."/>
            <person name="Rosling A."/>
        </authorList>
    </citation>
    <scope>NUCLEOTIDE SEQUENCE</scope>
    <source>
        <strain evidence="1">28 12/20/2015</strain>
    </source>
</reference>
<evidence type="ECO:0000313" key="2">
    <source>
        <dbReference type="Proteomes" id="UP000789366"/>
    </source>
</evidence>